<dbReference type="EMBL" id="JABFUC010000014">
    <property type="protein sequence ID" value="MCG6659292.1"/>
    <property type="molecule type" value="Genomic_DNA"/>
</dbReference>
<keyword evidence="1" id="KW-0812">Transmembrane</keyword>
<organism evidence="2 3">
    <name type="scientific">Billgrantia campisalis</name>
    <dbReference type="NCBI Taxonomy" id="74661"/>
    <lineage>
        <taxon>Bacteria</taxon>
        <taxon>Pseudomonadati</taxon>
        <taxon>Pseudomonadota</taxon>
        <taxon>Gammaproteobacteria</taxon>
        <taxon>Oceanospirillales</taxon>
        <taxon>Halomonadaceae</taxon>
        <taxon>Billgrantia</taxon>
    </lineage>
</organism>
<accession>A0ABS9PC11</accession>
<keyword evidence="1" id="KW-1133">Transmembrane helix</keyword>
<dbReference type="RefSeq" id="WP_238978437.1">
    <property type="nucleotide sequence ID" value="NZ_JABFUC010000014.1"/>
</dbReference>
<keyword evidence="3" id="KW-1185">Reference proteome</keyword>
<gene>
    <name evidence="2" type="ORF">HOP52_16155</name>
</gene>
<proteinExistence type="predicted"/>
<comment type="caution">
    <text evidence="2">The sequence shown here is derived from an EMBL/GenBank/DDBJ whole genome shotgun (WGS) entry which is preliminary data.</text>
</comment>
<evidence type="ECO:0000313" key="2">
    <source>
        <dbReference type="EMBL" id="MCG6659292.1"/>
    </source>
</evidence>
<keyword evidence="1" id="KW-0472">Membrane</keyword>
<evidence type="ECO:0000256" key="1">
    <source>
        <dbReference type="SAM" id="Phobius"/>
    </source>
</evidence>
<protein>
    <submittedName>
        <fullName evidence="2">Uncharacterized protein</fullName>
    </submittedName>
</protein>
<sequence length="140" mass="15520">MAQEIGGSDNQVAGRDFYNQVQEHVPPVDSPYLQNCKACGWHGVAVNAAQCGKCGYDYALERAIAVERERKDRERLVLSSIYGLGTMVGIAAWTSSRTSLGFLDAVAVCGFAAVFAWGGWIWLRACCSVKWQALKRRWRD</sequence>
<feature type="transmembrane region" description="Helical" evidence="1">
    <location>
        <begin position="76"/>
        <end position="94"/>
    </location>
</feature>
<evidence type="ECO:0000313" key="3">
    <source>
        <dbReference type="Proteomes" id="UP000814385"/>
    </source>
</evidence>
<feature type="transmembrane region" description="Helical" evidence="1">
    <location>
        <begin position="100"/>
        <end position="123"/>
    </location>
</feature>
<reference evidence="2 3" key="1">
    <citation type="submission" date="2020-05" db="EMBL/GenBank/DDBJ databases">
        <title>Comparative genomic analysis of denitrifying bacteria from Halomonas genus.</title>
        <authorList>
            <person name="Wang L."/>
            <person name="Shao Z."/>
        </authorList>
    </citation>
    <scope>NUCLEOTIDE SEQUENCE [LARGE SCALE GENOMIC DNA]</scope>
    <source>
        <strain evidence="2 3">A4</strain>
    </source>
</reference>
<dbReference type="Proteomes" id="UP000814385">
    <property type="component" value="Unassembled WGS sequence"/>
</dbReference>
<name>A0ABS9PC11_9GAMM</name>